<feature type="region of interest" description="Disordered" evidence="1">
    <location>
        <begin position="92"/>
        <end position="114"/>
    </location>
</feature>
<accession>A0A1D6L881</accession>
<proteinExistence type="predicted"/>
<organism evidence="2">
    <name type="scientific">Zea mays</name>
    <name type="common">Maize</name>
    <dbReference type="NCBI Taxonomy" id="4577"/>
    <lineage>
        <taxon>Eukaryota</taxon>
        <taxon>Viridiplantae</taxon>
        <taxon>Streptophyta</taxon>
        <taxon>Embryophyta</taxon>
        <taxon>Tracheophyta</taxon>
        <taxon>Spermatophyta</taxon>
        <taxon>Magnoliopsida</taxon>
        <taxon>Liliopsida</taxon>
        <taxon>Poales</taxon>
        <taxon>Poaceae</taxon>
        <taxon>PACMAD clade</taxon>
        <taxon>Panicoideae</taxon>
        <taxon>Andropogonodae</taxon>
        <taxon>Andropogoneae</taxon>
        <taxon>Tripsacinae</taxon>
        <taxon>Zea</taxon>
    </lineage>
</organism>
<dbReference type="EMBL" id="CM007647">
    <property type="protein sequence ID" value="ONM10448.1"/>
    <property type="molecule type" value="Genomic_DNA"/>
</dbReference>
<protein>
    <submittedName>
        <fullName evidence="2">Histidine kinase-DNA gyrase B-and HSP90-like ATPase family protein</fullName>
    </submittedName>
</protein>
<dbReference type="ExpressionAtlas" id="A0A1D6L881">
    <property type="expression patterns" value="baseline and differential"/>
</dbReference>
<feature type="region of interest" description="Disordered" evidence="1">
    <location>
        <begin position="415"/>
        <end position="464"/>
    </location>
</feature>
<dbReference type="GO" id="GO:0016301">
    <property type="term" value="F:kinase activity"/>
    <property type="evidence" value="ECO:0007669"/>
    <property type="project" value="UniProtKB-KW"/>
</dbReference>
<evidence type="ECO:0000313" key="2">
    <source>
        <dbReference type="EMBL" id="ONM10448.1"/>
    </source>
</evidence>
<keyword evidence="2" id="KW-0808">Transferase</keyword>
<keyword evidence="2" id="KW-0418">Kinase</keyword>
<feature type="region of interest" description="Disordered" evidence="1">
    <location>
        <begin position="360"/>
        <end position="394"/>
    </location>
</feature>
<dbReference type="AlphaFoldDB" id="A0A1D6L881"/>
<name>A0A1D6L881_MAIZE</name>
<sequence length="517" mass="57505">MSRQDRHQWPRPNHGYDPRAAAAAAQWYGAASMLFPDPGAAALHGINPYGFAPNPFFNNFLPQNSAALAAYQLQQQQAHHFASHAYHQAPTGNTMHRSTKPAAAAKPAPPPGNQQAVLDRAQEAARKAREELVKGGDGVTAWKVAQAVLVALKADSWDSLGVQPQDVPLLRDLFLIEGKVNAFIHCYVAARKIVTVYDLEVEICKNEGVVQFEELGLGPFLQHPLVAHYFLVPADLSVVPKLCSEEIINTLLKFVDKSKKKITIEDFLNHLAEKKSVSGKEKLGVRVQSLGLHISLLRQAKQTEVSAAKLRANMSGSGNSSQEKDLLKNASFHTHKKALDKRFISLTNRIKELPGINKHIHFDSTDDETNSCTGSEDGKSDGNENENECSILDKKDGDKRVNSCPYPSKTEELERLGLKSEINKRQSLENSKPRDSGKKGKVSEKRKYEEIGSPSCSFKQPKKQQKLQKHEASPKCFLSIGKLENFVTTWKETCREHPVQQVCLVLRIEYMFSLSNF</sequence>
<feature type="compositionally biased region" description="Basic and acidic residues" evidence="1">
    <location>
        <begin position="415"/>
        <end position="450"/>
    </location>
</feature>
<evidence type="ECO:0000256" key="1">
    <source>
        <dbReference type="SAM" id="MobiDB-lite"/>
    </source>
</evidence>
<reference evidence="2" key="1">
    <citation type="submission" date="2015-12" db="EMBL/GenBank/DDBJ databases">
        <title>Update maize B73 reference genome by single molecule sequencing technologies.</title>
        <authorList>
            <consortium name="Maize Genome Sequencing Project"/>
            <person name="Ware D."/>
        </authorList>
    </citation>
    <scope>NUCLEOTIDE SEQUENCE [LARGE SCALE GENOMIC DNA]</scope>
    <source>
        <tissue evidence="2">Seedling</tissue>
    </source>
</reference>
<gene>
    <name evidence="2" type="ORF">ZEAMMB73_Zm00001d034510</name>
</gene>